<dbReference type="InterPro" id="IPR036663">
    <property type="entry name" value="Fumarylacetoacetase_C_sf"/>
</dbReference>
<dbReference type="GO" id="GO:0018773">
    <property type="term" value="F:acetylpyruvate hydrolase activity"/>
    <property type="evidence" value="ECO:0007669"/>
    <property type="project" value="TreeGrafter"/>
</dbReference>
<dbReference type="GO" id="GO:0046872">
    <property type="term" value="F:metal ion binding"/>
    <property type="evidence" value="ECO:0007669"/>
    <property type="project" value="UniProtKB-KW"/>
</dbReference>
<dbReference type="EMBL" id="CADCTU010000502">
    <property type="protein sequence ID" value="CAA9323832.1"/>
    <property type="molecule type" value="Genomic_DNA"/>
</dbReference>
<reference evidence="3" key="1">
    <citation type="submission" date="2020-02" db="EMBL/GenBank/DDBJ databases">
        <authorList>
            <person name="Meier V. D."/>
        </authorList>
    </citation>
    <scope>NUCLEOTIDE SEQUENCE</scope>
    <source>
        <strain evidence="3">AVDCRST_MAG11</strain>
    </source>
</reference>
<keyword evidence="1" id="KW-0479">Metal-binding</keyword>
<dbReference type="SUPFAM" id="SSF56529">
    <property type="entry name" value="FAH"/>
    <property type="match status" value="1"/>
</dbReference>
<evidence type="ECO:0000259" key="2">
    <source>
        <dbReference type="Pfam" id="PF01557"/>
    </source>
</evidence>
<name>A0A6J4L830_9BACT</name>
<dbReference type="Gene3D" id="3.90.850.10">
    <property type="entry name" value="Fumarylacetoacetase-like, C-terminal domain"/>
    <property type="match status" value="1"/>
</dbReference>
<dbReference type="AlphaFoldDB" id="A0A6J4L830"/>
<gene>
    <name evidence="3" type="ORF">AVDCRST_MAG11-2128</name>
</gene>
<dbReference type="PANTHER" id="PTHR11820:SF7">
    <property type="entry name" value="ACYLPYRUVASE FAHD1, MITOCHONDRIAL"/>
    <property type="match status" value="1"/>
</dbReference>
<evidence type="ECO:0000313" key="3">
    <source>
        <dbReference type="EMBL" id="CAA9323832.1"/>
    </source>
</evidence>
<sequence>MTIDRPGKIVCVGRNYIDHAKELGNEVPAAPLIFLKPPSSVVGDGEPVVLPAASSRVEFEGEIGVVVGRRLRH</sequence>
<accession>A0A6J4L830</accession>
<keyword evidence="3" id="KW-0378">Hydrolase</keyword>
<proteinExistence type="predicted"/>
<organism evidence="3">
    <name type="scientific">uncultured Gemmatimonadaceae bacterium</name>
    <dbReference type="NCBI Taxonomy" id="246130"/>
    <lineage>
        <taxon>Bacteria</taxon>
        <taxon>Pseudomonadati</taxon>
        <taxon>Gemmatimonadota</taxon>
        <taxon>Gemmatimonadia</taxon>
        <taxon>Gemmatimonadales</taxon>
        <taxon>Gemmatimonadaceae</taxon>
        <taxon>environmental samples</taxon>
    </lineage>
</organism>
<evidence type="ECO:0000256" key="1">
    <source>
        <dbReference type="ARBA" id="ARBA00022723"/>
    </source>
</evidence>
<dbReference type="PANTHER" id="PTHR11820">
    <property type="entry name" value="ACYLPYRUVASE"/>
    <property type="match status" value="1"/>
</dbReference>
<dbReference type="Pfam" id="PF01557">
    <property type="entry name" value="FAA_hydrolase"/>
    <property type="match status" value="1"/>
</dbReference>
<dbReference type="InterPro" id="IPR011234">
    <property type="entry name" value="Fumarylacetoacetase-like_C"/>
</dbReference>
<feature type="domain" description="Fumarylacetoacetase-like C-terminal" evidence="2">
    <location>
        <begin position="8"/>
        <end position="72"/>
    </location>
</feature>
<feature type="non-terminal residue" evidence="3">
    <location>
        <position position="73"/>
    </location>
</feature>
<protein>
    <submittedName>
        <fullName evidence="3">Fumarylacetoacetate hydrolase family protein</fullName>
    </submittedName>
</protein>